<dbReference type="InterPro" id="IPR036691">
    <property type="entry name" value="Endo/exonu/phosph_ase_sf"/>
</dbReference>
<proteinExistence type="predicted"/>
<keyword evidence="3" id="KW-1185">Reference proteome</keyword>
<accession>A0A813M8Q2</accession>
<dbReference type="EMBL" id="CAJNOC010000085">
    <property type="protein sequence ID" value="CAF0713691.1"/>
    <property type="molecule type" value="Genomic_DNA"/>
</dbReference>
<dbReference type="PANTHER" id="PTHR47510:SF3">
    <property type="entry name" value="ENDO_EXONUCLEASE_PHOSPHATASE DOMAIN-CONTAINING PROTEIN"/>
    <property type="match status" value="1"/>
</dbReference>
<dbReference type="Pfam" id="PF14529">
    <property type="entry name" value="Exo_endo_phos_2"/>
    <property type="match status" value="1"/>
</dbReference>
<sequence length="555" mass="64340">MVVIATDDPKSHSHLSSEWPSVAFCGGAVLLNKKMNSAFEVNTYAGKLRYNQVDNIDYHVKSIVENVVKEKLQLLMDVFTNAIANVLESLNVDRNPILNNFNAALRDNLLNKSNKEILKLSEDYLNYPYKSVYPSNLTISLFNAQSILSKIDQIKDFLVSKNIDILCINESWLNANQKLKIQNYDIKRLNRINERGGGVCIIINKKINYQIVSLNPNEEIQVVKIYDKHLCADPLLLSKIADLGDNVLLLGDLNAHYSMWSSRLTNKAGEQIVDFIFEKDFCLLNDESPTYQPMHHPDYKATLDLAIASSSLMSDFIAFRVDDYIYIDHYPFNEKGYVVKTIRTFNQEHFYKQAVLNCANLIGFQKTSKEDIEIYTEMVTKAINQAHEYANSFKVIRIREGSYYVLPKHIKKLINLKRRARDKFKKTRKRSDKYKFKWITKKVKNEIKDHKFEQWSEFCKSLHKVSDGKLWKKLRQIDSSDLPEANKIPKNVHNSESISDPKKLSEMFAESLFTTFSNQDEPSFDEVFKTEVINQIDSFFKYDSIEFEPSTVDEI</sequence>
<dbReference type="Gene3D" id="3.60.10.10">
    <property type="entry name" value="Endonuclease/exonuclease/phosphatase"/>
    <property type="match status" value="1"/>
</dbReference>
<dbReference type="AlphaFoldDB" id="A0A813M8Q2"/>
<dbReference type="GO" id="GO:0003824">
    <property type="term" value="F:catalytic activity"/>
    <property type="evidence" value="ECO:0007669"/>
    <property type="project" value="InterPro"/>
</dbReference>
<dbReference type="PANTHER" id="PTHR47510">
    <property type="entry name" value="REVERSE TRANSCRIPTASE DOMAIN-CONTAINING PROTEIN"/>
    <property type="match status" value="1"/>
</dbReference>
<name>A0A813M8Q2_9BILA</name>
<feature type="domain" description="Endonuclease/exonuclease/phosphatase" evidence="1">
    <location>
        <begin position="238"/>
        <end position="330"/>
    </location>
</feature>
<organism evidence="2 3">
    <name type="scientific">Brachionus calyciflorus</name>
    <dbReference type="NCBI Taxonomy" id="104777"/>
    <lineage>
        <taxon>Eukaryota</taxon>
        <taxon>Metazoa</taxon>
        <taxon>Spiralia</taxon>
        <taxon>Gnathifera</taxon>
        <taxon>Rotifera</taxon>
        <taxon>Eurotatoria</taxon>
        <taxon>Monogononta</taxon>
        <taxon>Pseudotrocha</taxon>
        <taxon>Ploima</taxon>
        <taxon>Brachionidae</taxon>
        <taxon>Brachionus</taxon>
    </lineage>
</organism>
<dbReference type="OrthoDB" id="6437002at2759"/>
<dbReference type="SUPFAM" id="SSF56219">
    <property type="entry name" value="DNase I-like"/>
    <property type="match status" value="1"/>
</dbReference>
<comment type="caution">
    <text evidence="2">The sequence shown here is derived from an EMBL/GenBank/DDBJ whole genome shotgun (WGS) entry which is preliminary data.</text>
</comment>
<evidence type="ECO:0000259" key="1">
    <source>
        <dbReference type="Pfam" id="PF14529"/>
    </source>
</evidence>
<gene>
    <name evidence="2" type="ORF">OXX778_LOCUS1375</name>
</gene>
<evidence type="ECO:0000313" key="2">
    <source>
        <dbReference type="EMBL" id="CAF0713691.1"/>
    </source>
</evidence>
<reference evidence="2" key="1">
    <citation type="submission" date="2021-02" db="EMBL/GenBank/DDBJ databases">
        <authorList>
            <person name="Nowell W R."/>
        </authorList>
    </citation>
    <scope>NUCLEOTIDE SEQUENCE</scope>
    <source>
        <strain evidence="2">Ploen Becks lab</strain>
    </source>
</reference>
<dbReference type="InterPro" id="IPR005135">
    <property type="entry name" value="Endo/exonuclease/phosphatase"/>
</dbReference>
<protein>
    <recommendedName>
        <fullName evidence="1">Endonuclease/exonuclease/phosphatase domain-containing protein</fullName>
    </recommendedName>
</protein>
<evidence type="ECO:0000313" key="3">
    <source>
        <dbReference type="Proteomes" id="UP000663879"/>
    </source>
</evidence>
<dbReference type="Proteomes" id="UP000663879">
    <property type="component" value="Unassembled WGS sequence"/>
</dbReference>